<reference evidence="1" key="1">
    <citation type="submission" date="2018-12" db="EMBL/GenBank/DDBJ databases">
        <authorList>
            <person name="Will S."/>
            <person name="Neumann-Schaal M."/>
            <person name="Henke P."/>
        </authorList>
    </citation>
    <scope>NUCLEOTIDE SEQUENCE</scope>
    <source>
        <strain evidence="1">PCC 7102</strain>
    </source>
</reference>
<dbReference type="InterPro" id="IPR024078">
    <property type="entry name" value="LmbE-like_dom_sf"/>
</dbReference>
<dbReference type="SUPFAM" id="SSF102588">
    <property type="entry name" value="LmbE-like"/>
    <property type="match status" value="1"/>
</dbReference>
<dbReference type="RefSeq" id="WP_127083698.1">
    <property type="nucleotide sequence ID" value="NZ_RSCL01000014.1"/>
</dbReference>
<evidence type="ECO:0000313" key="1">
    <source>
        <dbReference type="EMBL" id="RUT03101.1"/>
    </source>
</evidence>
<dbReference type="Gene3D" id="3.40.50.10320">
    <property type="entry name" value="LmbE-like"/>
    <property type="match status" value="1"/>
</dbReference>
<dbReference type="AlphaFoldDB" id="A0A433VAG8"/>
<name>A0A433VAG8_9CYAN</name>
<organism evidence="1 2">
    <name type="scientific">Dulcicalothrix desertica PCC 7102</name>
    <dbReference type="NCBI Taxonomy" id="232991"/>
    <lineage>
        <taxon>Bacteria</taxon>
        <taxon>Bacillati</taxon>
        <taxon>Cyanobacteriota</taxon>
        <taxon>Cyanophyceae</taxon>
        <taxon>Nostocales</taxon>
        <taxon>Calotrichaceae</taxon>
        <taxon>Dulcicalothrix</taxon>
    </lineage>
</organism>
<evidence type="ECO:0000313" key="2">
    <source>
        <dbReference type="Proteomes" id="UP000271624"/>
    </source>
</evidence>
<accession>A0A433VAG8</accession>
<dbReference type="InterPro" id="IPR003737">
    <property type="entry name" value="GlcNAc_PI_deacetylase-related"/>
</dbReference>
<protein>
    <submittedName>
        <fullName evidence="1">LmbE family protein</fullName>
    </submittedName>
</protein>
<gene>
    <name evidence="1" type="ORF">DSM106972_054090</name>
</gene>
<reference evidence="1" key="2">
    <citation type="journal article" date="2019" name="Genome Biol. Evol.">
        <title>Day and night: Metabolic profiles and evolutionary relationships of six axenic non-marine cyanobacteria.</title>
        <authorList>
            <person name="Will S.E."/>
            <person name="Henke P."/>
            <person name="Boedeker C."/>
            <person name="Huang S."/>
            <person name="Brinkmann H."/>
            <person name="Rohde M."/>
            <person name="Jarek M."/>
            <person name="Friedl T."/>
            <person name="Seufert S."/>
            <person name="Schumacher M."/>
            <person name="Overmann J."/>
            <person name="Neumann-Schaal M."/>
            <person name="Petersen J."/>
        </authorList>
    </citation>
    <scope>NUCLEOTIDE SEQUENCE [LARGE SCALE GENOMIC DNA]</scope>
    <source>
        <strain evidence="1">PCC 7102</strain>
    </source>
</reference>
<dbReference type="OrthoDB" id="9790023at2"/>
<dbReference type="PANTHER" id="PTHR12993:SF11">
    <property type="entry name" value="N-ACETYLGLUCOSAMINYL-PHOSPHATIDYLINOSITOL DE-N-ACETYLASE"/>
    <property type="match status" value="1"/>
</dbReference>
<keyword evidence="2" id="KW-1185">Reference proteome</keyword>
<dbReference type="PANTHER" id="PTHR12993">
    <property type="entry name" value="N-ACETYLGLUCOSAMINYL-PHOSPHATIDYLINOSITOL DE-N-ACETYLASE-RELATED"/>
    <property type="match status" value="1"/>
</dbReference>
<dbReference type="GO" id="GO:0016811">
    <property type="term" value="F:hydrolase activity, acting on carbon-nitrogen (but not peptide) bonds, in linear amides"/>
    <property type="evidence" value="ECO:0007669"/>
    <property type="project" value="TreeGrafter"/>
</dbReference>
<sequence>MKILVVAPHGDDEVLGVGGTIARYALEGAEVYVVIVAQGFPPDFTEEQRIQDQKEALAAHKILGVKETIFLSFTAARLDTVPHRDVNKQIFDTLKKFQPDILFVPFVGDIHLDHQRVFLSSLVAARPNSPFAPKTIYAYETLSETNWNAPYLAPNFVPNVFIDISAYLETKLEAMQAYLSQIKRFPDERSEETIKALATLRGSTVNRYAAEAFYSIRQIL</sequence>
<comment type="caution">
    <text evidence="1">The sequence shown here is derived from an EMBL/GenBank/DDBJ whole genome shotgun (WGS) entry which is preliminary data.</text>
</comment>
<dbReference type="EMBL" id="RSCL01000014">
    <property type="protein sequence ID" value="RUT03101.1"/>
    <property type="molecule type" value="Genomic_DNA"/>
</dbReference>
<proteinExistence type="predicted"/>
<dbReference type="Pfam" id="PF02585">
    <property type="entry name" value="PIG-L"/>
    <property type="match status" value="1"/>
</dbReference>
<dbReference type="Proteomes" id="UP000271624">
    <property type="component" value="Unassembled WGS sequence"/>
</dbReference>